<dbReference type="Gene3D" id="1.25.10.10">
    <property type="entry name" value="Leucine-rich Repeat Variant"/>
    <property type="match status" value="1"/>
</dbReference>
<organism evidence="2">
    <name type="scientific">Trypanosoma brucei equiperdum</name>
    <dbReference type="NCBI Taxonomy" id="630700"/>
    <lineage>
        <taxon>Eukaryota</taxon>
        <taxon>Discoba</taxon>
        <taxon>Euglenozoa</taxon>
        <taxon>Kinetoplastea</taxon>
        <taxon>Metakinetoplastina</taxon>
        <taxon>Trypanosomatida</taxon>
        <taxon>Trypanosomatidae</taxon>
        <taxon>Trypanosoma</taxon>
    </lineage>
</organism>
<evidence type="ECO:0008006" key="3">
    <source>
        <dbReference type="Google" id="ProtNLM"/>
    </source>
</evidence>
<dbReference type="InterPro" id="IPR011989">
    <property type="entry name" value="ARM-like"/>
</dbReference>
<feature type="region of interest" description="Disordered" evidence="1">
    <location>
        <begin position="111"/>
        <end position="141"/>
    </location>
</feature>
<gene>
    <name evidence="2" type="ORF">DPX39_100099800</name>
</gene>
<evidence type="ECO:0000256" key="1">
    <source>
        <dbReference type="SAM" id="MobiDB-lite"/>
    </source>
</evidence>
<dbReference type="AlphaFoldDB" id="A0A3L6KZ96"/>
<feature type="region of interest" description="Disordered" evidence="1">
    <location>
        <begin position="242"/>
        <end position="266"/>
    </location>
</feature>
<dbReference type="EMBL" id="QSBY01000010">
    <property type="protein sequence ID" value="RHW69694.1"/>
    <property type="molecule type" value="Genomic_DNA"/>
</dbReference>
<dbReference type="Proteomes" id="UP000266743">
    <property type="component" value="Chromosome 10"/>
</dbReference>
<comment type="caution">
    <text evidence="2">The sequence shown here is derived from an EMBL/GenBank/DDBJ whole genome shotgun (WGS) entry which is preliminary data.</text>
</comment>
<dbReference type="SUPFAM" id="SSF48371">
    <property type="entry name" value="ARM repeat"/>
    <property type="match status" value="1"/>
</dbReference>
<reference evidence="2" key="1">
    <citation type="submission" date="2018-09" db="EMBL/GenBank/DDBJ databases">
        <title>whole genome sequence of T. equiperdum IVM-t1 strain.</title>
        <authorList>
            <person name="Suganuma K."/>
        </authorList>
    </citation>
    <scope>NUCLEOTIDE SEQUENCE [LARGE SCALE GENOMIC DNA]</scope>
    <source>
        <strain evidence="2">IVM-t1</strain>
    </source>
</reference>
<protein>
    <recommendedName>
        <fullName evidence="3">Armadillo repeat-containing protein 1</fullName>
    </recommendedName>
</protein>
<name>A0A3L6KZ96_9TRYP</name>
<feature type="compositionally biased region" description="Polar residues" evidence="1">
    <location>
        <begin position="246"/>
        <end position="258"/>
    </location>
</feature>
<proteinExistence type="predicted"/>
<accession>A0A3L6KZ96</accession>
<evidence type="ECO:0000313" key="2">
    <source>
        <dbReference type="EMBL" id="RHW69694.1"/>
    </source>
</evidence>
<dbReference type="InterPro" id="IPR016024">
    <property type="entry name" value="ARM-type_fold"/>
</dbReference>
<sequence>MTSLNTELALAKRFHMLSKNYSNRPVIARRNTLPTLVRFIRSNDRETRHYSLSALLLLAQHEENVELLCLERGLVPGVYAVYKDADYDDPQLREIADQILNCLEPVLQGRDPRKASQTSVTPVGSSSDAVDSDPLNDSFSPSRRARAGRVLRGVGSDAIHTVLLDIPALDPNGGDNIEAIEDIFQTTRGVLSYSIFVENRQARLFVTCATQVVQQVLSDSGFESVVVRDDVVNQEMFGGGADGSAGLNSGGSRSNTSYYDGGSPQHRPSYLQSVANSIYQSALVLGGGSRNNDTLSARVNEQRTREQEGESTFGYISKTLSKWW</sequence>
<feature type="compositionally biased region" description="Polar residues" evidence="1">
    <location>
        <begin position="115"/>
        <end position="141"/>
    </location>
</feature>